<organism evidence="2 3">
    <name type="scientific">Caenorhabditis auriculariae</name>
    <dbReference type="NCBI Taxonomy" id="2777116"/>
    <lineage>
        <taxon>Eukaryota</taxon>
        <taxon>Metazoa</taxon>
        <taxon>Ecdysozoa</taxon>
        <taxon>Nematoda</taxon>
        <taxon>Chromadorea</taxon>
        <taxon>Rhabditida</taxon>
        <taxon>Rhabditina</taxon>
        <taxon>Rhabditomorpha</taxon>
        <taxon>Rhabditoidea</taxon>
        <taxon>Rhabditidae</taxon>
        <taxon>Peloderinae</taxon>
        <taxon>Caenorhabditis</taxon>
    </lineage>
</organism>
<gene>
    <name evidence="2" type="ORF">CAUJ_LOCUS10241</name>
</gene>
<accession>A0A8S1HH62</accession>
<evidence type="ECO:0000313" key="2">
    <source>
        <dbReference type="EMBL" id="CAD6194322.1"/>
    </source>
</evidence>
<evidence type="ECO:0000256" key="1">
    <source>
        <dbReference type="SAM" id="Phobius"/>
    </source>
</evidence>
<feature type="transmembrane region" description="Helical" evidence="1">
    <location>
        <begin position="293"/>
        <end position="317"/>
    </location>
</feature>
<proteinExistence type="predicted"/>
<feature type="transmembrane region" description="Helical" evidence="1">
    <location>
        <begin position="12"/>
        <end position="32"/>
    </location>
</feature>
<feature type="transmembrane region" description="Helical" evidence="1">
    <location>
        <begin position="185"/>
        <end position="209"/>
    </location>
</feature>
<feature type="transmembrane region" description="Helical" evidence="1">
    <location>
        <begin position="44"/>
        <end position="66"/>
    </location>
</feature>
<dbReference type="InterPro" id="IPR019422">
    <property type="entry name" value="7TM_GPCR_serpentine_rcpt_Srh"/>
</dbReference>
<keyword evidence="1" id="KW-1133">Transmembrane helix</keyword>
<feature type="transmembrane region" description="Helical" evidence="1">
    <location>
        <begin position="268"/>
        <end position="286"/>
    </location>
</feature>
<dbReference type="AlphaFoldDB" id="A0A8S1HH62"/>
<name>A0A8S1HH62_9PELO</name>
<dbReference type="Pfam" id="PF10318">
    <property type="entry name" value="7TM_GPCR_Srh"/>
    <property type="match status" value="1"/>
</dbReference>
<feature type="transmembrane region" description="Helical" evidence="1">
    <location>
        <begin position="86"/>
        <end position="107"/>
    </location>
</feature>
<comment type="caution">
    <text evidence="2">The sequence shown here is derived from an EMBL/GenBank/DDBJ whole genome shotgun (WGS) entry which is preliminary data.</text>
</comment>
<keyword evidence="3" id="KW-1185">Reference proteome</keyword>
<reference evidence="2" key="1">
    <citation type="submission" date="2020-10" db="EMBL/GenBank/DDBJ databases">
        <authorList>
            <person name="Kikuchi T."/>
        </authorList>
    </citation>
    <scope>NUCLEOTIDE SEQUENCE</scope>
    <source>
        <strain evidence="2">NKZ352</strain>
    </source>
</reference>
<feature type="transmembrane region" description="Helical" evidence="1">
    <location>
        <begin position="130"/>
        <end position="149"/>
    </location>
</feature>
<protein>
    <submittedName>
        <fullName evidence="2">Uncharacterized protein</fullName>
    </submittedName>
</protein>
<keyword evidence="1" id="KW-0472">Membrane</keyword>
<feature type="transmembrane region" description="Helical" evidence="1">
    <location>
        <begin position="230"/>
        <end position="262"/>
    </location>
</feature>
<dbReference type="EMBL" id="CAJGYM010000043">
    <property type="protein sequence ID" value="CAD6194322.1"/>
    <property type="molecule type" value="Genomic_DNA"/>
</dbReference>
<keyword evidence="1" id="KW-0812">Transmembrane</keyword>
<evidence type="ECO:0000313" key="3">
    <source>
        <dbReference type="Proteomes" id="UP000835052"/>
    </source>
</evidence>
<dbReference type="Proteomes" id="UP000835052">
    <property type="component" value="Unassembled WGS sequence"/>
</dbReference>
<sequence length="345" mass="39317">MDCSILHNLWFYVPFILNIILFFFAVWSVFFHSESQTDDKSKRYLYFCLVAYLLMNTQIFSTPVFYHESSIGFSMGILRFCGASLHIDWALGSVVGPVGCVMLLHFFHSRYTSQMMVNCEAWLFDEKKKFYVLNSQFIIALLFAVPVILDHESLSGESVITEDANCTMIEIDMDKLGKATLSEKLFAVAGFSASLAIIIQVAVLLMHYNREIALWSSRLNQEMTERLQRLVYRTAAQVSVTILLYFAPMLFFQFCMFFAIYHPDLNRIAQQALVLHGSAGIIVLLLTYESYRAYLISVIFCVPALFLRACIVCRLINPSPDVHEVGDIELEEVNNISVATVESVV</sequence>